<gene>
    <name evidence="2" type="ORF">TAV2_LOCUS4184</name>
</gene>
<organism evidence="2 3">
    <name type="scientific">Thlaspi arvense</name>
    <name type="common">Field penny-cress</name>
    <dbReference type="NCBI Taxonomy" id="13288"/>
    <lineage>
        <taxon>Eukaryota</taxon>
        <taxon>Viridiplantae</taxon>
        <taxon>Streptophyta</taxon>
        <taxon>Embryophyta</taxon>
        <taxon>Tracheophyta</taxon>
        <taxon>Spermatophyta</taxon>
        <taxon>Magnoliopsida</taxon>
        <taxon>eudicotyledons</taxon>
        <taxon>Gunneridae</taxon>
        <taxon>Pentapetalae</taxon>
        <taxon>rosids</taxon>
        <taxon>malvids</taxon>
        <taxon>Brassicales</taxon>
        <taxon>Brassicaceae</taxon>
        <taxon>Thlaspideae</taxon>
        <taxon>Thlaspi</taxon>
    </lineage>
</organism>
<dbReference type="GO" id="GO:0005524">
    <property type="term" value="F:ATP binding"/>
    <property type="evidence" value="ECO:0007669"/>
    <property type="project" value="InterPro"/>
</dbReference>
<evidence type="ECO:0000313" key="2">
    <source>
        <dbReference type="EMBL" id="CAH2040721.1"/>
    </source>
</evidence>
<feature type="non-terminal residue" evidence="2">
    <location>
        <position position="1"/>
    </location>
</feature>
<sequence length="152" mass="17006">GYMAPEYAMQGRSSEKSDVFSFGVLLIEIVSGKRNTSFYDNEQALSLLGLAWRLWNEDKILTLIDPRISYQGFGNEILRCLHVGLLCVQEFAADRPTISKVLSMLGSETAVLPSPNQPAFIERYTSYWTDSPHQCHQGCSVNDVTLTVVKGR</sequence>
<name>A0AAU9RF10_THLAR</name>
<dbReference type="PANTHER" id="PTHR27006">
    <property type="entry name" value="PROMASTIGOTE SURFACE ANTIGEN PROTEIN PSA"/>
    <property type="match status" value="1"/>
</dbReference>
<keyword evidence="3" id="KW-1185">Reference proteome</keyword>
<evidence type="ECO:0000313" key="3">
    <source>
        <dbReference type="Proteomes" id="UP000836841"/>
    </source>
</evidence>
<feature type="domain" description="Protein kinase" evidence="1">
    <location>
        <begin position="1"/>
        <end position="120"/>
    </location>
</feature>
<dbReference type="EMBL" id="CAJVSB020000021">
    <property type="protein sequence ID" value="CAH2040721.1"/>
    <property type="molecule type" value="Genomic_DNA"/>
</dbReference>
<dbReference type="Proteomes" id="UP000836841">
    <property type="component" value="Unassembled WGS sequence"/>
</dbReference>
<dbReference type="PANTHER" id="PTHR27006:SF619">
    <property type="entry name" value="CYSTEINE-RICH RECEPTOR-LIKE PROTEIN KINASE 15"/>
    <property type="match status" value="1"/>
</dbReference>
<reference evidence="2 3" key="1">
    <citation type="submission" date="2022-03" db="EMBL/GenBank/DDBJ databases">
        <authorList>
            <person name="Nunn A."/>
            <person name="Chopra R."/>
            <person name="Nunn A."/>
            <person name="Contreras Garrido A."/>
        </authorList>
    </citation>
    <scope>NUCLEOTIDE SEQUENCE [LARGE SCALE GENOMIC DNA]</scope>
</reference>
<evidence type="ECO:0000259" key="1">
    <source>
        <dbReference type="PROSITE" id="PS50011"/>
    </source>
</evidence>
<accession>A0AAU9RF10</accession>
<dbReference type="GO" id="GO:0004674">
    <property type="term" value="F:protein serine/threonine kinase activity"/>
    <property type="evidence" value="ECO:0007669"/>
    <property type="project" value="InterPro"/>
</dbReference>
<dbReference type="Pfam" id="PF07714">
    <property type="entry name" value="PK_Tyr_Ser-Thr"/>
    <property type="match status" value="1"/>
</dbReference>
<dbReference type="InterPro" id="IPR021820">
    <property type="entry name" value="S-locus_recpt_kinase_C"/>
</dbReference>
<comment type="caution">
    <text evidence="2">The sequence shown here is derived from an EMBL/GenBank/DDBJ whole genome shotgun (WGS) entry which is preliminary data.</text>
</comment>
<dbReference type="InterPro" id="IPR011009">
    <property type="entry name" value="Kinase-like_dom_sf"/>
</dbReference>
<dbReference type="InterPro" id="IPR001245">
    <property type="entry name" value="Ser-Thr/Tyr_kinase_cat_dom"/>
</dbReference>
<dbReference type="InterPro" id="IPR000719">
    <property type="entry name" value="Prot_kinase_dom"/>
</dbReference>
<dbReference type="Gene3D" id="1.10.510.10">
    <property type="entry name" value="Transferase(Phosphotransferase) domain 1"/>
    <property type="match status" value="1"/>
</dbReference>
<protein>
    <recommendedName>
        <fullName evidence="1">Protein kinase domain-containing protein</fullName>
    </recommendedName>
</protein>
<dbReference type="AlphaFoldDB" id="A0AAU9RF10"/>
<proteinExistence type="predicted"/>
<dbReference type="SUPFAM" id="SSF56112">
    <property type="entry name" value="Protein kinase-like (PK-like)"/>
    <property type="match status" value="1"/>
</dbReference>
<dbReference type="PROSITE" id="PS50011">
    <property type="entry name" value="PROTEIN_KINASE_DOM"/>
    <property type="match status" value="1"/>
</dbReference>
<dbReference type="Pfam" id="PF11883">
    <property type="entry name" value="DUF3403"/>
    <property type="match status" value="1"/>
</dbReference>